<comment type="subunit">
    <text evidence="5 6">The basal body constitutes a major portion of the flagellar organelle and consists of four rings (L,P,S, and M) mounted on a central rod. The rod consists of about 26 subunits of FlgG in the distal portion, and FlgB, FlgC and FlgF are thought to build up the proximal portion of the rod with about 6 subunits each.</text>
</comment>
<proteinExistence type="inferred from homology"/>
<keyword evidence="9" id="KW-0969">Cilium</keyword>
<dbReference type="GO" id="GO:0030694">
    <property type="term" value="C:bacterial-type flagellum basal body, rod"/>
    <property type="evidence" value="ECO:0007669"/>
    <property type="project" value="UniProtKB-UniRule"/>
</dbReference>
<dbReference type="EMBL" id="CADCUQ010000447">
    <property type="protein sequence ID" value="CAA9405338.1"/>
    <property type="molecule type" value="Genomic_DNA"/>
</dbReference>
<feature type="domain" description="Flagellar basal body rod protein N-terminal" evidence="7">
    <location>
        <begin position="5"/>
        <end position="33"/>
    </location>
</feature>
<keyword evidence="4 6" id="KW-0975">Bacterial flagellum</keyword>
<evidence type="ECO:0000256" key="5">
    <source>
        <dbReference type="ARBA" id="ARBA00025933"/>
    </source>
</evidence>
<dbReference type="InterPro" id="IPR010930">
    <property type="entry name" value="Flg_bb/hook_C_dom"/>
</dbReference>
<organism evidence="9">
    <name type="scientific">uncultured Phycisphaerae bacterium</name>
    <dbReference type="NCBI Taxonomy" id="904963"/>
    <lineage>
        <taxon>Bacteria</taxon>
        <taxon>Pseudomonadati</taxon>
        <taxon>Planctomycetota</taxon>
        <taxon>Phycisphaerae</taxon>
        <taxon>environmental samples</taxon>
    </lineage>
</organism>
<dbReference type="PANTHER" id="PTHR30435">
    <property type="entry name" value="FLAGELLAR PROTEIN"/>
    <property type="match status" value="1"/>
</dbReference>
<dbReference type="AlphaFoldDB" id="A0A6J4P843"/>
<evidence type="ECO:0000259" key="8">
    <source>
        <dbReference type="Pfam" id="PF06429"/>
    </source>
</evidence>
<comment type="similarity">
    <text evidence="2">Belongs to the flagella basal body rod proteins family.</text>
</comment>
<evidence type="ECO:0000256" key="2">
    <source>
        <dbReference type="ARBA" id="ARBA00009677"/>
    </source>
</evidence>
<reference evidence="9" key="1">
    <citation type="submission" date="2020-02" db="EMBL/GenBank/DDBJ databases">
        <authorList>
            <person name="Meier V. D."/>
        </authorList>
    </citation>
    <scope>NUCLEOTIDE SEQUENCE</scope>
    <source>
        <strain evidence="9">AVDCRST_MAG64</strain>
    </source>
</reference>
<dbReference type="InterPro" id="IPR006299">
    <property type="entry name" value="FlgC"/>
</dbReference>
<dbReference type="PANTHER" id="PTHR30435:SF2">
    <property type="entry name" value="FLAGELLAR BASAL-BODY ROD PROTEIN FLGC"/>
    <property type="match status" value="1"/>
</dbReference>
<dbReference type="PROSITE" id="PS00588">
    <property type="entry name" value="FLAGELLA_BB_ROD"/>
    <property type="match status" value="1"/>
</dbReference>
<dbReference type="Pfam" id="PF00460">
    <property type="entry name" value="Flg_bb_rod"/>
    <property type="match status" value="1"/>
</dbReference>
<keyword evidence="9" id="KW-0282">Flagellum</keyword>
<dbReference type="InterPro" id="IPR001444">
    <property type="entry name" value="Flag_bb_rod_N"/>
</dbReference>
<accession>A0A6J4P843</accession>
<evidence type="ECO:0000259" key="7">
    <source>
        <dbReference type="Pfam" id="PF00460"/>
    </source>
</evidence>
<name>A0A6J4P843_9BACT</name>
<evidence type="ECO:0000313" key="9">
    <source>
        <dbReference type="EMBL" id="CAA9405338.1"/>
    </source>
</evidence>
<feature type="domain" description="Flagellar basal-body/hook protein C-terminal" evidence="8">
    <location>
        <begin position="87"/>
        <end position="132"/>
    </location>
</feature>
<dbReference type="Pfam" id="PF06429">
    <property type="entry name" value="Flg_bbr_C"/>
    <property type="match status" value="1"/>
</dbReference>
<dbReference type="GO" id="GO:0071978">
    <property type="term" value="P:bacterial-type flagellum-dependent swarming motility"/>
    <property type="evidence" value="ECO:0007669"/>
    <property type="project" value="TreeGrafter"/>
</dbReference>
<evidence type="ECO:0000256" key="6">
    <source>
        <dbReference type="RuleBase" id="RU362062"/>
    </source>
</evidence>
<gene>
    <name evidence="9" type="ORF">AVDCRST_MAG64-1955</name>
</gene>
<evidence type="ECO:0000256" key="1">
    <source>
        <dbReference type="ARBA" id="ARBA00004117"/>
    </source>
</evidence>
<protein>
    <recommendedName>
        <fullName evidence="3 6">Flagellar basal-body rod protein FlgC</fullName>
    </recommendedName>
</protein>
<keyword evidence="9" id="KW-0966">Cell projection</keyword>
<dbReference type="NCBIfam" id="TIGR01395">
    <property type="entry name" value="FlgC"/>
    <property type="match status" value="1"/>
</dbReference>
<dbReference type="InterPro" id="IPR019776">
    <property type="entry name" value="Flagellar_basal_body_rod_CS"/>
</dbReference>
<evidence type="ECO:0000256" key="4">
    <source>
        <dbReference type="ARBA" id="ARBA00023143"/>
    </source>
</evidence>
<evidence type="ECO:0000256" key="3">
    <source>
        <dbReference type="ARBA" id="ARBA00017941"/>
    </source>
</evidence>
<comment type="subcellular location">
    <subcellularLocation>
        <location evidence="1 6">Bacterial flagellum basal body</location>
    </subcellularLocation>
</comment>
<sequence length="134" mass="14753">MFDILDIGASGLQAQRTRLDTIAANIANVNTTRDAAGRPNPYRRRFVVLEPSRAGNAQAPGVRVREIKLDPSPFNRRLQPGHEDADAQGYVNYPNIDTAIEYVNALEASRAYEANISLLETSKAMINSTLRLIA</sequence>